<evidence type="ECO:0000313" key="2">
    <source>
        <dbReference type="Proteomes" id="UP001258017"/>
    </source>
</evidence>
<comment type="caution">
    <text evidence="1">The sequence shown here is derived from an EMBL/GenBank/DDBJ whole genome shotgun (WGS) entry which is preliminary data.</text>
</comment>
<reference evidence="1" key="2">
    <citation type="journal article" date="2023" name="Commun. Biol.">
        <title>Intrasexual cuticular hydrocarbon dimorphism in a wasp sheds light on hydrocarbon biosynthesis genes in Hymenoptera.</title>
        <authorList>
            <person name="Moris V.C."/>
            <person name="Podsiadlowski L."/>
            <person name="Martin S."/>
            <person name="Oeyen J.P."/>
            <person name="Donath A."/>
            <person name="Petersen M."/>
            <person name="Wilbrandt J."/>
            <person name="Misof B."/>
            <person name="Liedtke D."/>
            <person name="Thamm M."/>
            <person name="Scheiner R."/>
            <person name="Schmitt T."/>
            <person name="Niehuis O."/>
        </authorList>
    </citation>
    <scope>NUCLEOTIDE SEQUENCE</scope>
    <source>
        <strain evidence="1">GBR_01_08_01A</strain>
    </source>
</reference>
<dbReference type="EMBL" id="JAIFRP010000705">
    <property type="protein sequence ID" value="KAK2577993.1"/>
    <property type="molecule type" value="Genomic_DNA"/>
</dbReference>
<dbReference type="AlphaFoldDB" id="A0AAD9RE33"/>
<organism evidence="1 2">
    <name type="scientific">Odynerus spinipes</name>
    <dbReference type="NCBI Taxonomy" id="1348599"/>
    <lineage>
        <taxon>Eukaryota</taxon>
        <taxon>Metazoa</taxon>
        <taxon>Ecdysozoa</taxon>
        <taxon>Arthropoda</taxon>
        <taxon>Hexapoda</taxon>
        <taxon>Insecta</taxon>
        <taxon>Pterygota</taxon>
        <taxon>Neoptera</taxon>
        <taxon>Endopterygota</taxon>
        <taxon>Hymenoptera</taxon>
        <taxon>Apocrita</taxon>
        <taxon>Aculeata</taxon>
        <taxon>Vespoidea</taxon>
        <taxon>Vespidae</taxon>
        <taxon>Eumeninae</taxon>
        <taxon>Odynerus</taxon>
    </lineage>
</organism>
<name>A0AAD9RE33_9HYME</name>
<reference evidence="1" key="1">
    <citation type="submission" date="2021-08" db="EMBL/GenBank/DDBJ databases">
        <authorList>
            <person name="Misof B."/>
            <person name="Oliver O."/>
            <person name="Podsiadlowski L."/>
            <person name="Donath A."/>
            <person name="Peters R."/>
            <person name="Mayer C."/>
            <person name="Rust J."/>
            <person name="Gunkel S."/>
            <person name="Lesny P."/>
            <person name="Martin S."/>
            <person name="Oeyen J.P."/>
            <person name="Petersen M."/>
            <person name="Panagiotis P."/>
            <person name="Wilbrandt J."/>
            <person name="Tanja T."/>
        </authorList>
    </citation>
    <scope>NUCLEOTIDE SEQUENCE</scope>
    <source>
        <strain evidence="1">GBR_01_08_01A</strain>
        <tissue evidence="1">Thorax + abdomen</tissue>
    </source>
</reference>
<sequence length="92" mass="10029">MKKIAVDSNDDSLSRLLDWLLLAGRAGLQGIRWVGMQTGYREDNTANVVPARSLPLAEDVRLVTPCKLAFGALRASSMARTATNCELVKENP</sequence>
<dbReference type="Proteomes" id="UP001258017">
    <property type="component" value="Unassembled WGS sequence"/>
</dbReference>
<gene>
    <name evidence="1" type="ORF">KPH14_008423</name>
</gene>
<proteinExistence type="predicted"/>
<accession>A0AAD9RE33</accession>
<evidence type="ECO:0000313" key="1">
    <source>
        <dbReference type="EMBL" id="KAK2577993.1"/>
    </source>
</evidence>
<keyword evidence="2" id="KW-1185">Reference proteome</keyword>
<protein>
    <submittedName>
        <fullName evidence="1">Uncharacterized protein</fullName>
    </submittedName>
</protein>